<dbReference type="Proteomes" id="UP001642409">
    <property type="component" value="Unassembled WGS sequence"/>
</dbReference>
<dbReference type="EMBL" id="CAXDID020000595">
    <property type="protein sequence ID" value="CAL6105327.1"/>
    <property type="molecule type" value="Genomic_DNA"/>
</dbReference>
<reference evidence="1" key="1">
    <citation type="submission" date="2023-06" db="EMBL/GenBank/DDBJ databases">
        <authorList>
            <person name="Kurt Z."/>
        </authorList>
    </citation>
    <scope>NUCLEOTIDE SEQUENCE</scope>
</reference>
<keyword evidence="3" id="KW-1185">Reference proteome</keyword>
<sequence>MAAIKSAPRTWRDVVRLNASGWSANTVRLVIEAVVRAQLYLNIQIRIRFQTGQRTACGSDGALCRAVVCWNGLGQNGVHFAANEHGTTSVNSLRKAVGQYLACSRRIYIYIIEYIHLFNVQYHNISIDRINPIHQQFRSKAEVKPPFQNTQINIDVFMASQVIGHRDCNVIIDPQSRFNVSISNTEEFHTDIS</sequence>
<proteinExistence type="predicted"/>
<evidence type="ECO:0000313" key="3">
    <source>
        <dbReference type="Proteomes" id="UP001642409"/>
    </source>
</evidence>
<reference evidence="2 3" key="2">
    <citation type="submission" date="2024-07" db="EMBL/GenBank/DDBJ databases">
        <authorList>
            <person name="Akdeniz Z."/>
        </authorList>
    </citation>
    <scope>NUCLEOTIDE SEQUENCE [LARGE SCALE GENOMIC DNA]</scope>
</reference>
<dbReference type="EMBL" id="CATOUU010001053">
    <property type="protein sequence ID" value="CAI9969059.1"/>
    <property type="molecule type" value="Genomic_DNA"/>
</dbReference>
<comment type="caution">
    <text evidence="1">The sequence shown here is derived from an EMBL/GenBank/DDBJ whole genome shotgun (WGS) entry which is preliminary data.</text>
</comment>
<evidence type="ECO:0000313" key="1">
    <source>
        <dbReference type="EMBL" id="CAI9969059.1"/>
    </source>
</evidence>
<gene>
    <name evidence="1" type="ORF">HINF_LOCUS56704</name>
    <name evidence="2" type="ORF">HINF_LOCUS73209</name>
</gene>
<protein>
    <submittedName>
        <fullName evidence="2">Hypothetical_protein</fullName>
    </submittedName>
</protein>
<accession>A0AA86QZR8</accession>
<name>A0AA86QZR8_9EUKA</name>
<evidence type="ECO:0000313" key="2">
    <source>
        <dbReference type="EMBL" id="CAL6105327.1"/>
    </source>
</evidence>
<organism evidence="1">
    <name type="scientific">Hexamita inflata</name>
    <dbReference type="NCBI Taxonomy" id="28002"/>
    <lineage>
        <taxon>Eukaryota</taxon>
        <taxon>Metamonada</taxon>
        <taxon>Diplomonadida</taxon>
        <taxon>Hexamitidae</taxon>
        <taxon>Hexamitinae</taxon>
        <taxon>Hexamita</taxon>
    </lineage>
</organism>
<dbReference type="AlphaFoldDB" id="A0AA86QZR8"/>